<evidence type="ECO:0000256" key="1">
    <source>
        <dbReference type="SAM" id="MobiDB-lite"/>
    </source>
</evidence>
<proteinExistence type="predicted"/>
<protein>
    <submittedName>
        <fullName evidence="3">Uncharacterized protein</fullName>
    </submittedName>
</protein>
<keyword evidence="2" id="KW-0472">Membrane</keyword>
<feature type="region of interest" description="Disordered" evidence="1">
    <location>
        <begin position="1"/>
        <end position="39"/>
    </location>
</feature>
<keyword evidence="4" id="KW-1185">Reference proteome</keyword>
<reference evidence="3" key="1">
    <citation type="submission" date="2020-03" db="EMBL/GenBank/DDBJ databases">
        <authorList>
            <person name="Weist P."/>
        </authorList>
    </citation>
    <scope>NUCLEOTIDE SEQUENCE</scope>
</reference>
<keyword evidence="2" id="KW-0812">Transmembrane</keyword>
<gene>
    <name evidence="3" type="ORF">PLEPLA_LOCUS35092</name>
</gene>
<dbReference type="EMBL" id="CADEAL010003946">
    <property type="protein sequence ID" value="CAB1447400.1"/>
    <property type="molecule type" value="Genomic_DNA"/>
</dbReference>
<keyword evidence="2" id="KW-1133">Transmembrane helix</keyword>
<evidence type="ECO:0000256" key="2">
    <source>
        <dbReference type="SAM" id="Phobius"/>
    </source>
</evidence>
<feature type="compositionally biased region" description="Basic residues" evidence="1">
    <location>
        <begin position="15"/>
        <end position="25"/>
    </location>
</feature>
<name>A0A9N7VDG4_PLEPL</name>
<feature type="transmembrane region" description="Helical" evidence="2">
    <location>
        <begin position="45"/>
        <end position="62"/>
    </location>
</feature>
<accession>A0A9N7VDG4</accession>
<organism evidence="3 4">
    <name type="scientific">Pleuronectes platessa</name>
    <name type="common">European plaice</name>
    <dbReference type="NCBI Taxonomy" id="8262"/>
    <lineage>
        <taxon>Eukaryota</taxon>
        <taxon>Metazoa</taxon>
        <taxon>Chordata</taxon>
        <taxon>Craniata</taxon>
        <taxon>Vertebrata</taxon>
        <taxon>Euteleostomi</taxon>
        <taxon>Actinopterygii</taxon>
        <taxon>Neopterygii</taxon>
        <taxon>Teleostei</taxon>
        <taxon>Neoteleostei</taxon>
        <taxon>Acanthomorphata</taxon>
        <taxon>Carangaria</taxon>
        <taxon>Pleuronectiformes</taxon>
        <taxon>Pleuronectoidei</taxon>
        <taxon>Pleuronectidae</taxon>
        <taxon>Pleuronectes</taxon>
    </lineage>
</organism>
<evidence type="ECO:0000313" key="3">
    <source>
        <dbReference type="EMBL" id="CAB1447400.1"/>
    </source>
</evidence>
<evidence type="ECO:0000313" key="4">
    <source>
        <dbReference type="Proteomes" id="UP001153269"/>
    </source>
</evidence>
<comment type="caution">
    <text evidence="3">The sequence shown here is derived from an EMBL/GenBank/DDBJ whole genome shotgun (WGS) entry which is preliminary data.</text>
</comment>
<dbReference type="Proteomes" id="UP001153269">
    <property type="component" value="Unassembled WGS sequence"/>
</dbReference>
<sequence length="117" mass="12923">MPSGTRKTASDRVSKPHRRQRRRQRGGGGQGGDERSGRRKEHISLLLRVSLTLAAAHYWSTATPNHHFITITITITIIISVCGGLTLAASRRGRTKQHPHAPMQAHCLAFPLARPAY</sequence>
<feature type="transmembrane region" description="Helical" evidence="2">
    <location>
        <begin position="68"/>
        <end position="89"/>
    </location>
</feature>
<dbReference type="AlphaFoldDB" id="A0A9N7VDG4"/>